<keyword evidence="7 9" id="KW-0472">Membrane</keyword>
<feature type="transmembrane region" description="Helical" evidence="9">
    <location>
        <begin position="89"/>
        <end position="110"/>
    </location>
</feature>
<comment type="subcellular location">
    <subcellularLocation>
        <location evidence="1">Cell membrane</location>
        <topology evidence="1">Multi-pass membrane protein</topology>
    </subcellularLocation>
</comment>
<feature type="transmembrane region" description="Helical" evidence="9">
    <location>
        <begin position="35"/>
        <end position="53"/>
    </location>
</feature>
<evidence type="ECO:0000256" key="8">
    <source>
        <dbReference type="ARBA" id="ARBA00037998"/>
    </source>
</evidence>
<dbReference type="InterPro" id="IPR001851">
    <property type="entry name" value="ABC_transp_permease"/>
</dbReference>
<dbReference type="GO" id="GO:0006865">
    <property type="term" value="P:amino acid transport"/>
    <property type="evidence" value="ECO:0007669"/>
    <property type="project" value="UniProtKB-KW"/>
</dbReference>
<feature type="transmembrane region" description="Helical" evidence="9">
    <location>
        <begin position="137"/>
        <end position="157"/>
    </location>
</feature>
<dbReference type="RefSeq" id="WP_185054739.1">
    <property type="nucleotide sequence ID" value="NZ_BAABIX010000002.1"/>
</dbReference>
<comment type="caution">
    <text evidence="10">The sequence shown here is derived from an EMBL/GenBank/DDBJ whole genome shotgun (WGS) entry which is preliminary data.</text>
</comment>
<evidence type="ECO:0000256" key="5">
    <source>
        <dbReference type="ARBA" id="ARBA00022970"/>
    </source>
</evidence>
<keyword evidence="3" id="KW-1003">Cell membrane</keyword>
<evidence type="ECO:0000256" key="7">
    <source>
        <dbReference type="ARBA" id="ARBA00023136"/>
    </source>
</evidence>
<sequence>MSAAVVLNGILLGGLYGMSAMGLSLVFGVLRLVNMAHGAMLVLGAYLAVLITAGTPLPLPVAGACAVLLAGGLGYVLQRHLLTAMLVRGANGPLVATFGLSLIASGLVALRFGSDPVSIPTALGTAGWSLWGLDVRAAYAVSFALAGVVAVALHLTLSRTRLGAAVRAAAADPRTADLIGIDVRTLYALVFAVASALAALAGLLVGVAFSVSPQSGTSYLLIAMAVVVLGGIGNVLGTFAGAILLGVVQTLAAAQFGGGYRDLVVYILFFVVLAVLPRGLFGRRLT</sequence>
<evidence type="ECO:0000256" key="9">
    <source>
        <dbReference type="SAM" id="Phobius"/>
    </source>
</evidence>
<evidence type="ECO:0000313" key="11">
    <source>
        <dbReference type="Proteomes" id="UP000578449"/>
    </source>
</evidence>
<feature type="transmembrane region" description="Helical" evidence="9">
    <location>
        <begin position="221"/>
        <end position="251"/>
    </location>
</feature>
<dbReference type="CDD" id="cd06582">
    <property type="entry name" value="TM_PBP1_LivH_like"/>
    <property type="match status" value="1"/>
</dbReference>
<feature type="transmembrane region" description="Helical" evidence="9">
    <location>
        <begin position="263"/>
        <end position="281"/>
    </location>
</feature>
<dbReference type="PANTHER" id="PTHR11795">
    <property type="entry name" value="BRANCHED-CHAIN AMINO ACID TRANSPORT SYSTEM PERMEASE PROTEIN LIVH"/>
    <property type="match status" value="1"/>
</dbReference>
<dbReference type="EMBL" id="JACHGN010000020">
    <property type="protein sequence ID" value="MBB5137852.1"/>
    <property type="molecule type" value="Genomic_DNA"/>
</dbReference>
<keyword evidence="2" id="KW-0813">Transport</keyword>
<evidence type="ECO:0000256" key="2">
    <source>
        <dbReference type="ARBA" id="ARBA00022448"/>
    </source>
</evidence>
<keyword evidence="4 9" id="KW-0812">Transmembrane</keyword>
<evidence type="ECO:0000256" key="3">
    <source>
        <dbReference type="ARBA" id="ARBA00022475"/>
    </source>
</evidence>
<dbReference type="GO" id="GO:0022857">
    <property type="term" value="F:transmembrane transporter activity"/>
    <property type="evidence" value="ECO:0007669"/>
    <property type="project" value="InterPro"/>
</dbReference>
<evidence type="ECO:0000256" key="1">
    <source>
        <dbReference type="ARBA" id="ARBA00004651"/>
    </source>
</evidence>
<dbReference type="Pfam" id="PF02653">
    <property type="entry name" value="BPD_transp_2"/>
    <property type="match status" value="1"/>
</dbReference>
<dbReference type="Proteomes" id="UP000578449">
    <property type="component" value="Unassembled WGS sequence"/>
</dbReference>
<accession>A0A840PFA8</accession>
<comment type="similarity">
    <text evidence="8">Belongs to the binding-protein-dependent transport system permease family. LivHM subfamily.</text>
</comment>
<protein>
    <submittedName>
        <fullName evidence="10">Branched-chain amino acid transport system permease protein</fullName>
    </submittedName>
</protein>
<dbReference type="GO" id="GO:0005886">
    <property type="term" value="C:plasma membrane"/>
    <property type="evidence" value="ECO:0007669"/>
    <property type="project" value="UniProtKB-SubCell"/>
</dbReference>
<reference evidence="10 11" key="1">
    <citation type="submission" date="2020-08" db="EMBL/GenBank/DDBJ databases">
        <title>Genomic Encyclopedia of Type Strains, Phase IV (KMG-IV): sequencing the most valuable type-strain genomes for metagenomic binning, comparative biology and taxonomic classification.</title>
        <authorList>
            <person name="Goeker M."/>
        </authorList>
    </citation>
    <scope>NUCLEOTIDE SEQUENCE [LARGE SCALE GENOMIC DNA]</scope>
    <source>
        <strain evidence="10 11">DSM 45615</strain>
    </source>
</reference>
<keyword evidence="5" id="KW-0029">Amino-acid transport</keyword>
<organism evidence="10 11">
    <name type="scientific">Thermocatellispora tengchongensis</name>
    <dbReference type="NCBI Taxonomy" id="1073253"/>
    <lineage>
        <taxon>Bacteria</taxon>
        <taxon>Bacillati</taxon>
        <taxon>Actinomycetota</taxon>
        <taxon>Actinomycetes</taxon>
        <taxon>Streptosporangiales</taxon>
        <taxon>Streptosporangiaceae</taxon>
        <taxon>Thermocatellispora</taxon>
    </lineage>
</organism>
<evidence type="ECO:0000256" key="6">
    <source>
        <dbReference type="ARBA" id="ARBA00022989"/>
    </source>
</evidence>
<evidence type="ECO:0000313" key="10">
    <source>
        <dbReference type="EMBL" id="MBB5137852.1"/>
    </source>
</evidence>
<proteinExistence type="inferred from homology"/>
<evidence type="ECO:0000256" key="4">
    <source>
        <dbReference type="ARBA" id="ARBA00022692"/>
    </source>
</evidence>
<dbReference type="AlphaFoldDB" id="A0A840PFA8"/>
<dbReference type="InterPro" id="IPR052157">
    <property type="entry name" value="BCAA_transport_permease"/>
</dbReference>
<keyword evidence="6 9" id="KW-1133">Transmembrane helix</keyword>
<feature type="transmembrane region" description="Helical" evidence="9">
    <location>
        <begin position="6"/>
        <end position="28"/>
    </location>
</feature>
<keyword evidence="11" id="KW-1185">Reference proteome</keyword>
<feature type="transmembrane region" description="Helical" evidence="9">
    <location>
        <begin position="186"/>
        <end position="209"/>
    </location>
</feature>
<gene>
    <name evidence="10" type="ORF">HNP84_007605</name>
</gene>
<name>A0A840PFA8_9ACTN</name>
<feature type="transmembrane region" description="Helical" evidence="9">
    <location>
        <begin position="59"/>
        <end position="77"/>
    </location>
</feature>
<dbReference type="PANTHER" id="PTHR11795:SF445">
    <property type="entry name" value="AMINO ACID ABC TRANSPORTER PERMEASE PROTEIN"/>
    <property type="match status" value="1"/>
</dbReference>